<dbReference type="GO" id="GO:0016709">
    <property type="term" value="F:oxidoreductase activity, acting on paired donors, with incorporation or reduction of molecular oxygen, NAD(P)H as one donor, and incorporation of one atom of oxygen"/>
    <property type="evidence" value="ECO:0007669"/>
    <property type="project" value="UniProtKB-ARBA"/>
</dbReference>
<evidence type="ECO:0000313" key="6">
    <source>
        <dbReference type="EMBL" id="PQO38729.1"/>
    </source>
</evidence>
<dbReference type="PANTHER" id="PTHR43004:SF19">
    <property type="entry name" value="BINDING MONOOXYGENASE, PUTATIVE (JCVI)-RELATED"/>
    <property type="match status" value="1"/>
</dbReference>
<dbReference type="AlphaFoldDB" id="A0A2S8G2Q1"/>
<dbReference type="PRINTS" id="PR00420">
    <property type="entry name" value="RNGMNOXGNASE"/>
</dbReference>
<gene>
    <name evidence="6" type="ORF">C5Y96_02280</name>
</gene>
<evidence type="ECO:0000259" key="5">
    <source>
        <dbReference type="Pfam" id="PF01494"/>
    </source>
</evidence>
<dbReference type="InterPro" id="IPR002938">
    <property type="entry name" value="FAD-bd"/>
</dbReference>
<comment type="cofactor">
    <cofactor evidence="1">
        <name>FAD</name>
        <dbReference type="ChEBI" id="CHEBI:57692"/>
    </cofactor>
</comment>
<accession>A0A2S8G2Q1</accession>
<name>A0A2S8G2Q1_9BACT</name>
<evidence type="ECO:0000256" key="4">
    <source>
        <dbReference type="SAM" id="MobiDB-lite"/>
    </source>
</evidence>
<keyword evidence="2" id="KW-0285">Flavoprotein</keyword>
<proteinExistence type="predicted"/>
<dbReference type="Pfam" id="PF01494">
    <property type="entry name" value="FAD_binding_3"/>
    <property type="match status" value="1"/>
</dbReference>
<dbReference type="InterPro" id="IPR050641">
    <property type="entry name" value="RIFMO-like"/>
</dbReference>
<evidence type="ECO:0000256" key="1">
    <source>
        <dbReference type="ARBA" id="ARBA00001974"/>
    </source>
</evidence>
<dbReference type="SUPFAM" id="SSF51905">
    <property type="entry name" value="FAD/NAD(P)-binding domain"/>
    <property type="match status" value="1"/>
</dbReference>
<dbReference type="EMBL" id="PUIA01000016">
    <property type="protein sequence ID" value="PQO38729.1"/>
    <property type="molecule type" value="Genomic_DNA"/>
</dbReference>
<feature type="domain" description="FAD-binding" evidence="5">
    <location>
        <begin position="25"/>
        <end position="342"/>
    </location>
</feature>
<evidence type="ECO:0000313" key="7">
    <source>
        <dbReference type="Proteomes" id="UP000240009"/>
    </source>
</evidence>
<organism evidence="6 7">
    <name type="scientific">Blastopirellula marina</name>
    <dbReference type="NCBI Taxonomy" id="124"/>
    <lineage>
        <taxon>Bacteria</taxon>
        <taxon>Pseudomonadati</taxon>
        <taxon>Planctomycetota</taxon>
        <taxon>Planctomycetia</taxon>
        <taxon>Pirellulales</taxon>
        <taxon>Pirellulaceae</taxon>
        <taxon>Blastopirellula</taxon>
    </lineage>
</organism>
<dbReference type="PANTHER" id="PTHR43004">
    <property type="entry name" value="TRK SYSTEM POTASSIUM UPTAKE PROTEIN"/>
    <property type="match status" value="1"/>
</dbReference>
<dbReference type="GO" id="GO:0071949">
    <property type="term" value="F:FAD binding"/>
    <property type="evidence" value="ECO:0007669"/>
    <property type="project" value="InterPro"/>
</dbReference>
<feature type="compositionally biased region" description="Basic and acidic residues" evidence="4">
    <location>
        <begin position="401"/>
        <end position="414"/>
    </location>
</feature>
<protein>
    <recommendedName>
        <fullName evidence="5">FAD-binding domain-containing protein</fullName>
    </recommendedName>
</protein>
<dbReference type="Gene3D" id="3.30.70.2450">
    <property type="match status" value="1"/>
</dbReference>
<sequence length="414" mass="46493">MNSCFHREDGSHLFPNLCMTHSPPLIIGAGPVGMAAAAFLSRHGMTPRIVDKRAEPSKNSKALAVNPRTLELFEASGITDKLLALGRKIHGTTIHRNGRIVAEVNFEELEHRFPFMLALSQAATERVLREDLAERGIEIERQLELVDSPKLAEGKAELVHVETQANESVTAPWILASDGAHSLARKSVHVPFPGDTYDRAWVLDDIPLATDFAPDRAHIKLQDDGFLFLLPVFTGEEKPGEPTLWRVLGNYPEPLAQLTECTPIGESQWNSSFHIAHRLVEAMNVGKVYFAGDAAHLHSPVGARGMNLGIEDAWVFAELVKRNELSLYHQQRWPVDNAIVQRIRTMTGFVKGESFIKRMLRNFLAPKMLHWKSVRETMLKTVSGLDHPVPLFSTESEEPPTEEKPRSRRRDRDR</sequence>
<dbReference type="Proteomes" id="UP000240009">
    <property type="component" value="Unassembled WGS sequence"/>
</dbReference>
<evidence type="ECO:0000256" key="3">
    <source>
        <dbReference type="ARBA" id="ARBA00022827"/>
    </source>
</evidence>
<dbReference type="Gene3D" id="3.50.50.60">
    <property type="entry name" value="FAD/NAD(P)-binding domain"/>
    <property type="match status" value="1"/>
</dbReference>
<comment type="caution">
    <text evidence="6">The sequence shown here is derived from an EMBL/GenBank/DDBJ whole genome shotgun (WGS) entry which is preliminary data.</text>
</comment>
<feature type="region of interest" description="Disordered" evidence="4">
    <location>
        <begin position="389"/>
        <end position="414"/>
    </location>
</feature>
<reference evidence="6 7" key="1">
    <citation type="submission" date="2018-02" db="EMBL/GenBank/DDBJ databases">
        <title>Comparative genomes isolates from brazilian mangrove.</title>
        <authorList>
            <person name="Araujo J.E."/>
            <person name="Taketani R.G."/>
            <person name="Silva M.C.P."/>
            <person name="Loureco M.V."/>
            <person name="Andreote F.D."/>
        </authorList>
    </citation>
    <scope>NUCLEOTIDE SEQUENCE [LARGE SCALE GENOMIC DNA]</scope>
    <source>
        <strain evidence="6 7">HEX-2 MGV</strain>
    </source>
</reference>
<evidence type="ECO:0000256" key="2">
    <source>
        <dbReference type="ARBA" id="ARBA00022630"/>
    </source>
</evidence>
<dbReference type="InterPro" id="IPR036188">
    <property type="entry name" value="FAD/NAD-bd_sf"/>
</dbReference>
<keyword evidence="3" id="KW-0274">FAD</keyword>